<keyword evidence="2" id="KW-0472">Membrane</keyword>
<gene>
    <name evidence="4" type="ORF">G352_26522</name>
</gene>
<dbReference type="SUPFAM" id="SSF53474">
    <property type="entry name" value="alpha/beta-Hydrolases"/>
    <property type="match status" value="1"/>
</dbReference>
<proteinExistence type="predicted"/>
<organism evidence="4 5">
    <name type="scientific">Rhodococcus ruber BKS 20-38</name>
    <dbReference type="NCBI Taxonomy" id="1278076"/>
    <lineage>
        <taxon>Bacteria</taxon>
        <taxon>Bacillati</taxon>
        <taxon>Actinomycetota</taxon>
        <taxon>Actinomycetes</taxon>
        <taxon>Mycobacteriales</taxon>
        <taxon>Nocardiaceae</taxon>
        <taxon>Rhodococcus</taxon>
    </lineage>
</organism>
<feature type="transmembrane region" description="Helical" evidence="2">
    <location>
        <begin position="32"/>
        <end position="55"/>
    </location>
</feature>
<evidence type="ECO:0000256" key="1">
    <source>
        <dbReference type="ARBA" id="ARBA00022801"/>
    </source>
</evidence>
<dbReference type="InterPro" id="IPR049492">
    <property type="entry name" value="BD-FAE-like_dom"/>
</dbReference>
<keyword evidence="2" id="KW-0812">Transmembrane</keyword>
<name>M2WQS1_9NOCA</name>
<dbReference type="PANTHER" id="PTHR48081:SF13">
    <property type="entry name" value="ALPHA_BETA HYDROLASE"/>
    <property type="match status" value="1"/>
</dbReference>
<dbReference type="EMBL" id="AOEX01000104">
    <property type="protein sequence ID" value="EME51061.1"/>
    <property type="molecule type" value="Genomic_DNA"/>
</dbReference>
<feature type="transmembrane region" description="Helical" evidence="2">
    <location>
        <begin position="67"/>
        <end position="88"/>
    </location>
</feature>
<keyword evidence="5" id="KW-1185">Reference proteome</keyword>
<keyword evidence="2" id="KW-1133">Transmembrane helix</keyword>
<dbReference type="AlphaFoldDB" id="M2WQS1"/>
<dbReference type="Gene3D" id="3.40.50.1820">
    <property type="entry name" value="alpha/beta hydrolase"/>
    <property type="match status" value="1"/>
</dbReference>
<keyword evidence="1" id="KW-0378">Hydrolase</keyword>
<evidence type="ECO:0000256" key="2">
    <source>
        <dbReference type="SAM" id="Phobius"/>
    </source>
</evidence>
<dbReference type="Pfam" id="PF20434">
    <property type="entry name" value="BD-FAE"/>
    <property type="match status" value="1"/>
</dbReference>
<dbReference type="InterPro" id="IPR050300">
    <property type="entry name" value="GDXG_lipolytic_enzyme"/>
</dbReference>
<dbReference type="PANTHER" id="PTHR48081">
    <property type="entry name" value="AB HYDROLASE SUPERFAMILY PROTEIN C4A8.06C"/>
    <property type="match status" value="1"/>
</dbReference>
<dbReference type="PATRIC" id="fig|1278076.4.peg.5443"/>
<evidence type="ECO:0000313" key="4">
    <source>
        <dbReference type="EMBL" id="EME51061.1"/>
    </source>
</evidence>
<reference evidence="4 5" key="1">
    <citation type="journal article" date="2013" name="Genome Announc.">
        <title>Draft Genome Sequence of Rhodococcus ruber Strain BKS 20-38.</title>
        <authorList>
            <person name="Bala M."/>
            <person name="Kumar S."/>
            <person name="Raghava G.P."/>
            <person name="Mayilraj S."/>
        </authorList>
    </citation>
    <scope>NUCLEOTIDE SEQUENCE [LARGE SCALE GENOMIC DNA]</scope>
    <source>
        <strain evidence="4 5">BKS 20-38</strain>
    </source>
</reference>
<evidence type="ECO:0000259" key="3">
    <source>
        <dbReference type="Pfam" id="PF20434"/>
    </source>
</evidence>
<comment type="caution">
    <text evidence="4">The sequence shown here is derived from an EMBL/GenBank/DDBJ whole genome shotgun (WGS) entry which is preliminary data.</text>
</comment>
<dbReference type="InterPro" id="IPR029058">
    <property type="entry name" value="AB_hydrolase_fold"/>
</dbReference>
<dbReference type="RefSeq" id="WP_003939362.1">
    <property type="nucleotide sequence ID" value="NZ_AOEX01000104.1"/>
</dbReference>
<sequence>MGWATVGLLLGLLVVLPTPAVGLWPSLVLMYLAVLVGGYSLLLGLFAVLGLGLAAVARCSGLRRTSLVAVVLGVVTVALSLVPVAQGWRTASQEDVPLSLSEYFSLPSLDSPLETVTYARPEGEEIMLDIRRPPPEGHEAGPEPRPAVVTVHGGGGVTGSRTEDVLWSAWLAEEGYVVFSIDYRLGQRPLGQEVTADVKCAVGWVEQNAERYGVDPDRIALLGRSAGGVAALLAAYDDGDPRLAPSCDVRDTGVEAVAAFYAATDQTSLDEWRPPWWRPSLGDEYDPAGDRTENEAEPFLFTSPTSHVDPADPPTFLAQGGADQVTPPEQAELLANRLEDEGVPHLLVRLPEARHGFDGAWGGWDTQIVRRELREFLENELAD</sequence>
<dbReference type="GO" id="GO:0016787">
    <property type="term" value="F:hydrolase activity"/>
    <property type="evidence" value="ECO:0007669"/>
    <property type="project" value="UniProtKB-KW"/>
</dbReference>
<feature type="domain" description="BD-FAE-like" evidence="3">
    <location>
        <begin position="143"/>
        <end position="338"/>
    </location>
</feature>
<evidence type="ECO:0000313" key="5">
    <source>
        <dbReference type="Proteomes" id="UP000011731"/>
    </source>
</evidence>
<protein>
    <submittedName>
        <fullName evidence="4">Esterase/lipase</fullName>
    </submittedName>
</protein>
<dbReference type="Proteomes" id="UP000011731">
    <property type="component" value="Unassembled WGS sequence"/>
</dbReference>
<accession>M2WQS1</accession>